<evidence type="ECO:0000256" key="1">
    <source>
        <dbReference type="SAM" id="Phobius"/>
    </source>
</evidence>
<accession>A0A1H0TAR0</accession>
<feature type="transmembrane region" description="Helical" evidence="1">
    <location>
        <begin position="59"/>
        <end position="77"/>
    </location>
</feature>
<keyword evidence="3" id="KW-1185">Reference proteome</keyword>
<feature type="transmembrane region" description="Helical" evidence="1">
    <location>
        <begin position="33"/>
        <end position="52"/>
    </location>
</feature>
<organism evidence="2 3">
    <name type="scientific">Clostridium gasigenes</name>
    <dbReference type="NCBI Taxonomy" id="94869"/>
    <lineage>
        <taxon>Bacteria</taxon>
        <taxon>Bacillati</taxon>
        <taxon>Bacillota</taxon>
        <taxon>Clostridia</taxon>
        <taxon>Eubacteriales</taxon>
        <taxon>Clostridiaceae</taxon>
        <taxon>Clostridium</taxon>
    </lineage>
</organism>
<dbReference type="Proteomes" id="UP000198597">
    <property type="component" value="Unassembled WGS sequence"/>
</dbReference>
<dbReference type="RefSeq" id="WP_089969941.1">
    <property type="nucleotide sequence ID" value="NZ_FNJM01000006.1"/>
</dbReference>
<sequence>MYKKIIPEKIIVFIVIVTIVSSIITIFNNKMQAISSIGFALMLIGSGINGIYSKKNNMIWKLSIASGILMIVLTIVAEII</sequence>
<proteinExistence type="predicted"/>
<keyword evidence="1" id="KW-1133">Transmembrane helix</keyword>
<dbReference type="AlphaFoldDB" id="A0A1H0TAR0"/>
<keyword evidence="1" id="KW-0812">Transmembrane</keyword>
<gene>
    <name evidence="2" type="ORF">SAMN04488529_106146</name>
</gene>
<name>A0A1H0TAR0_9CLOT</name>
<evidence type="ECO:0000313" key="2">
    <source>
        <dbReference type="EMBL" id="SDP50698.1"/>
    </source>
</evidence>
<dbReference type="EMBL" id="FNJM01000006">
    <property type="protein sequence ID" value="SDP50698.1"/>
    <property type="molecule type" value="Genomic_DNA"/>
</dbReference>
<evidence type="ECO:0008006" key="4">
    <source>
        <dbReference type="Google" id="ProtNLM"/>
    </source>
</evidence>
<protein>
    <recommendedName>
        <fullName evidence="4">DUF3953 domain-containing protein</fullName>
    </recommendedName>
</protein>
<reference evidence="2 3" key="1">
    <citation type="submission" date="2016-10" db="EMBL/GenBank/DDBJ databases">
        <authorList>
            <person name="de Groot N.N."/>
        </authorList>
    </citation>
    <scope>NUCLEOTIDE SEQUENCE [LARGE SCALE GENOMIC DNA]</scope>
    <source>
        <strain evidence="2 3">DSM 12272</strain>
    </source>
</reference>
<feature type="transmembrane region" description="Helical" evidence="1">
    <location>
        <begin position="10"/>
        <end position="27"/>
    </location>
</feature>
<evidence type="ECO:0000313" key="3">
    <source>
        <dbReference type="Proteomes" id="UP000198597"/>
    </source>
</evidence>
<keyword evidence="1" id="KW-0472">Membrane</keyword>